<proteinExistence type="predicted"/>
<keyword evidence="2" id="KW-0614">Plasmid</keyword>
<protein>
    <recommendedName>
        <fullName evidence="1">Transposase IS116/IS110/IS902 C-terminal domain-containing protein</fullName>
    </recommendedName>
</protein>
<geneLocation type="plasmid" evidence="2 3">
    <name>pPF72-1</name>
</geneLocation>
<dbReference type="GO" id="GO:0003677">
    <property type="term" value="F:DNA binding"/>
    <property type="evidence" value="ECO:0007669"/>
    <property type="project" value="InterPro"/>
</dbReference>
<organism evidence="2 3">
    <name type="scientific">Pandoraea faecigallinarum</name>
    <dbReference type="NCBI Taxonomy" id="656179"/>
    <lineage>
        <taxon>Bacteria</taxon>
        <taxon>Pseudomonadati</taxon>
        <taxon>Pseudomonadota</taxon>
        <taxon>Betaproteobacteria</taxon>
        <taxon>Burkholderiales</taxon>
        <taxon>Burkholderiaceae</taxon>
        <taxon>Pandoraea</taxon>
    </lineage>
</organism>
<keyword evidence="3" id="KW-1185">Reference proteome</keyword>
<sequence length="141" mass="15296">MPRLATRDLAGQFTFRYVQTAMQNFPLHYTVGVFIDGDVGKGHHHAVALDRNGRRLYNTALPNTEVAHKAFASAADLAADAGLAPVTRRSGSSIRGEHPSRRGIKVLKRALFLSAFAALRDPISGLTTPEKSSRVSATTKR</sequence>
<accession>A0A0H3WZR2</accession>
<name>A0A0H3WZR2_9BURK</name>
<dbReference type="EMBL" id="CP011808">
    <property type="protein sequence ID" value="AKM33222.2"/>
    <property type="molecule type" value="Genomic_DNA"/>
</dbReference>
<dbReference type="Pfam" id="PF02371">
    <property type="entry name" value="Transposase_20"/>
    <property type="match status" value="1"/>
</dbReference>
<dbReference type="InterPro" id="IPR003346">
    <property type="entry name" value="Transposase_20"/>
</dbReference>
<reference evidence="2" key="1">
    <citation type="submission" date="2016-06" db="EMBL/GenBank/DDBJ databases">
        <title>Complete Genome Sequence of Pandoraea faecigallinarum DSM-23572.</title>
        <authorList>
            <person name="Yong D."/>
            <person name="Ee R."/>
            <person name="Lim Y.-L."/>
            <person name="Yin W.-F."/>
            <person name="Chan K.-G."/>
        </authorList>
    </citation>
    <scope>NUCLEOTIDE SEQUENCE</scope>
    <source>
        <strain evidence="2">DSM 23572</strain>
        <plasmid evidence="2">pPF72-1</plasmid>
    </source>
</reference>
<dbReference type="GO" id="GO:0004803">
    <property type="term" value="F:transposase activity"/>
    <property type="evidence" value="ECO:0007669"/>
    <property type="project" value="InterPro"/>
</dbReference>
<evidence type="ECO:0000313" key="2">
    <source>
        <dbReference type="EMBL" id="AKM33222.2"/>
    </source>
</evidence>
<feature type="domain" description="Transposase IS116/IS110/IS902 C-terminal" evidence="1">
    <location>
        <begin position="69"/>
        <end position="120"/>
    </location>
</feature>
<dbReference type="KEGG" id="pfg:AB870_23645"/>
<evidence type="ECO:0000259" key="1">
    <source>
        <dbReference type="Pfam" id="PF02371"/>
    </source>
</evidence>
<dbReference type="AlphaFoldDB" id="A0A0H3WZR2"/>
<evidence type="ECO:0000313" key="3">
    <source>
        <dbReference type="Proteomes" id="UP000035651"/>
    </source>
</evidence>
<dbReference type="Proteomes" id="UP000035651">
    <property type="component" value="Plasmid pPF72-1"/>
</dbReference>
<gene>
    <name evidence="2" type="ORF">AB870_23645</name>
</gene>
<dbReference type="GO" id="GO:0006313">
    <property type="term" value="P:DNA transposition"/>
    <property type="evidence" value="ECO:0007669"/>
    <property type="project" value="InterPro"/>
</dbReference>